<reference evidence="1 2" key="1">
    <citation type="submission" date="2016-04" db="EMBL/GenBank/DDBJ databases">
        <title>Draft genome of Fonsecaea erecta CBS 125763.</title>
        <authorList>
            <person name="Weiss V.A."/>
            <person name="Vicente V.A."/>
            <person name="Raittz R.T."/>
            <person name="Moreno L.F."/>
            <person name="De Souza E.M."/>
            <person name="Pedrosa F.O."/>
            <person name="Steffens M.B."/>
            <person name="Faoro H."/>
            <person name="Tadra-Sfeir M.Z."/>
            <person name="Najafzadeh M.J."/>
            <person name="Felipe M.S."/>
            <person name="Teixeira M."/>
            <person name="Sun J."/>
            <person name="Xi L."/>
            <person name="Gomes R."/>
            <person name="De Azevedo C.M."/>
            <person name="Salgado C.G."/>
            <person name="Da Silva M.B."/>
            <person name="Nascimento M.F."/>
            <person name="Queiroz-Telles F."/>
            <person name="Attili D.S."/>
            <person name="Gorbushina A."/>
        </authorList>
    </citation>
    <scope>NUCLEOTIDE SEQUENCE [LARGE SCALE GENOMIC DNA]</scope>
    <source>
        <strain evidence="1 2">CBS 125763</strain>
    </source>
</reference>
<comment type="caution">
    <text evidence="1">The sequence shown here is derived from an EMBL/GenBank/DDBJ whole genome shotgun (WGS) entry which is preliminary data.</text>
</comment>
<protein>
    <submittedName>
        <fullName evidence="1">Uncharacterized protein</fullName>
    </submittedName>
</protein>
<evidence type="ECO:0000313" key="2">
    <source>
        <dbReference type="Proteomes" id="UP000078343"/>
    </source>
</evidence>
<dbReference type="EMBL" id="LVYI01000001">
    <property type="protein sequence ID" value="OAP65382.1"/>
    <property type="molecule type" value="Genomic_DNA"/>
</dbReference>
<accession>A0A179A065</accession>
<dbReference type="GeneID" id="30005524"/>
<dbReference type="Proteomes" id="UP000078343">
    <property type="component" value="Unassembled WGS sequence"/>
</dbReference>
<name>A0A179A065_9EURO</name>
<dbReference type="AlphaFoldDB" id="A0A179A065"/>
<gene>
    <name evidence="1" type="ORF">AYL99_01354</name>
</gene>
<sequence length="121" mass="14659">MIWTLQRDRPKCKESGTFRLSNRRFDPFSCRIVIPLVISFDWELRQVRHRRRQARTFEAVVIMFDCVIDKRLCKEYRVLAVMMMDNWNAYEQDDQDEDLLARESRTLWLPLRLATGKFTQA</sequence>
<organism evidence="1 2">
    <name type="scientific">Fonsecaea erecta</name>
    <dbReference type="NCBI Taxonomy" id="1367422"/>
    <lineage>
        <taxon>Eukaryota</taxon>
        <taxon>Fungi</taxon>
        <taxon>Dikarya</taxon>
        <taxon>Ascomycota</taxon>
        <taxon>Pezizomycotina</taxon>
        <taxon>Eurotiomycetes</taxon>
        <taxon>Chaetothyriomycetidae</taxon>
        <taxon>Chaetothyriales</taxon>
        <taxon>Herpotrichiellaceae</taxon>
        <taxon>Fonsecaea</taxon>
    </lineage>
</organism>
<proteinExistence type="predicted"/>
<keyword evidence="2" id="KW-1185">Reference proteome</keyword>
<evidence type="ECO:0000313" key="1">
    <source>
        <dbReference type="EMBL" id="OAP65382.1"/>
    </source>
</evidence>
<dbReference type="RefSeq" id="XP_018698749.1">
    <property type="nucleotide sequence ID" value="XM_018832870.1"/>
</dbReference>